<keyword evidence="4 8" id="KW-0378">Hydrolase</keyword>
<dbReference type="PROSITE" id="PS51910">
    <property type="entry name" value="GH18_2"/>
    <property type="match status" value="1"/>
</dbReference>
<dbReference type="InterPro" id="IPR036508">
    <property type="entry name" value="Chitin-bd_dom_sf"/>
</dbReference>
<evidence type="ECO:0000256" key="1">
    <source>
        <dbReference type="ARBA" id="ARBA00009121"/>
    </source>
</evidence>
<dbReference type="GO" id="GO:0006032">
    <property type="term" value="P:chitin catabolic process"/>
    <property type="evidence" value="ECO:0007669"/>
    <property type="project" value="TreeGrafter"/>
</dbReference>
<feature type="domain" description="Chitin-binding type-2" evidence="11">
    <location>
        <begin position="499"/>
        <end position="544"/>
    </location>
</feature>
<keyword evidence="2" id="KW-0147">Chitin-binding</keyword>
<reference evidence="13" key="1">
    <citation type="journal article" date="2023" name="G3 (Bethesda)">
        <title>A reference genome for the long-term kleptoplast-retaining sea slug Elysia crispata morphotype clarki.</title>
        <authorList>
            <person name="Eastman K.E."/>
            <person name="Pendleton A.L."/>
            <person name="Shaikh M.A."/>
            <person name="Suttiyut T."/>
            <person name="Ogas R."/>
            <person name="Tomko P."/>
            <person name="Gavelis G."/>
            <person name="Widhalm J.R."/>
            <person name="Wisecaver J.H."/>
        </authorList>
    </citation>
    <scope>NUCLEOTIDE SEQUENCE</scope>
    <source>
        <strain evidence="13">ECLA1</strain>
    </source>
</reference>
<feature type="region of interest" description="Disordered" evidence="9">
    <location>
        <begin position="392"/>
        <end position="452"/>
    </location>
</feature>
<feature type="region of interest" description="Disordered" evidence="9">
    <location>
        <begin position="563"/>
        <end position="624"/>
    </location>
</feature>
<dbReference type="Pfam" id="PF01607">
    <property type="entry name" value="CBM_14"/>
    <property type="match status" value="1"/>
</dbReference>
<feature type="chain" id="PRO_5042096758" description="Chitinase" evidence="10">
    <location>
        <begin position="28"/>
        <end position="624"/>
    </location>
</feature>
<organism evidence="13 14">
    <name type="scientific">Elysia crispata</name>
    <name type="common">lettuce slug</name>
    <dbReference type="NCBI Taxonomy" id="231223"/>
    <lineage>
        <taxon>Eukaryota</taxon>
        <taxon>Metazoa</taxon>
        <taxon>Spiralia</taxon>
        <taxon>Lophotrochozoa</taxon>
        <taxon>Mollusca</taxon>
        <taxon>Gastropoda</taxon>
        <taxon>Heterobranchia</taxon>
        <taxon>Euthyneura</taxon>
        <taxon>Panpulmonata</taxon>
        <taxon>Sacoglossa</taxon>
        <taxon>Placobranchoidea</taxon>
        <taxon>Plakobranchidae</taxon>
        <taxon>Elysia</taxon>
    </lineage>
</organism>
<dbReference type="GO" id="GO:0004568">
    <property type="term" value="F:chitinase activity"/>
    <property type="evidence" value="ECO:0007669"/>
    <property type="project" value="TreeGrafter"/>
</dbReference>
<dbReference type="PANTHER" id="PTHR11177">
    <property type="entry name" value="CHITINASE"/>
    <property type="match status" value="1"/>
</dbReference>
<dbReference type="EMBL" id="JAWDGP010006255">
    <property type="protein sequence ID" value="KAK3744519.1"/>
    <property type="molecule type" value="Genomic_DNA"/>
</dbReference>
<evidence type="ECO:0000256" key="9">
    <source>
        <dbReference type="SAM" id="MobiDB-lite"/>
    </source>
</evidence>
<dbReference type="InterPro" id="IPR001223">
    <property type="entry name" value="Glyco_hydro18_cat"/>
</dbReference>
<dbReference type="Proteomes" id="UP001283361">
    <property type="component" value="Unassembled WGS sequence"/>
</dbReference>
<dbReference type="InterPro" id="IPR001579">
    <property type="entry name" value="Glyco_hydro_18_chit_AS"/>
</dbReference>
<dbReference type="FunFam" id="3.10.50.10:FF:000003">
    <property type="entry name" value="Class V chitinase CHIT5b"/>
    <property type="match status" value="1"/>
</dbReference>
<comment type="caution">
    <text evidence="13">The sequence shown here is derived from an EMBL/GenBank/DDBJ whole genome shotgun (WGS) entry which is preliminary data.</text>
</comment>
<keyword evidence="3 10" id="KW-0732">Signal</keyword>
<evidence type="ECO:0000256" key="4">
    <source>
        <dbReference type="ARBA" id="ARBA00022801"/>
    </source>
</evidence>
<proteinExistence type="inferred from homology"/>
<evidence type="ECO:0000256" key="2">
    <source>
        <dbReference type="ARBA" id="ARBA00022669"/>
    </source>
</evidence>
<dbReference type="GO" id="GO:0005576">
    <property type="term" value="C:extracellular region"/>
    <property type="evidence" value="ECO:0007669"/>
    <property type="project" value="InterPro"/>
</dbReference>
<keyword evidence="6" id="KW-0325">Glycoprotein</keyword>
<dbReference type="Gene3D" id="3.10.50.10">
    <property type="match status" value="1"/>
</dbReference>
<dbReference type="PANTHER" id="PTHR11177:SF317">
    <property type="entry name" value="CHITINASE 12-RELATED"/>
    <property type="match status" value="1"/>
</dbReference>
<keyword evidence="14" id="KW-1185">Reference proteome</keyword>
<comment type="similarity">
    <text evidence="1">Belongs to the glycosyl hydrolase 18 family. Chitinase class II subfamily.</text>
</comment>
<keyword evidence="5" id="KW-1015">Disulfide bond</keyword>
<dbReference type="InterPro" id="IPR017853">
    <property type="entry name" value="GH"/>
</dbReference>
<dbReference type="InterPro" id="IPR011583">
    <property type="entry name" value="Chitinase_II/V-like_cat"/>
</dbReference>
<dbReference type="PROSITE" id="PS50940">
    <property type="entry name" value="CHIT_BIND_II"/>
    <property type="match status" value="1"/>
</dbReference>
<evidence type="ECO:0000256" key="7">
    <source>
        <dbReference type="ARBA" id="ARBA00023295"/>
    </source>
</evidence>
<dbReference type="Pfam" id="PF00704">
    <property type="entry name" value="Glyco_hydro_18"/>
    <property type="match status" value="1"/>
</dbReference>
<dbReference type="InterPro" id="IPR050314">
    <property type="entry name" value="Glycosyl_Hydrlase_18"/>
</dbReference>
<feature type="compositionally biased region" description="Pro residues" evidence="9">
    <location>
        <begin position="567"/>
        <end position="591"/>
    </location>
</feature>
<protein>
    <recommendedName>
        <fullName evidence="15">Chitinase</fullName>
    </recommendedName>
</protein>
<dbReference type="GO" id="GO:0008061">
    <property type="term" value="F:chitin binding"/>
    <property type="evidence" value="ECO:0007669"/>
    <property type="project" value="UniProtKB-KW"/>
</dbReference>
<feature type="compositionally biased region" description="Pro residues" evidence="9">
    <location>
        <begin position="409"/>
        <end position="452"/>
    </location>
</feature>
<gene>
    <name evidence="13" type="ORF">RRG08_056657</name>
</gene>
<dbReference type="Gene3D" id="3.20.20.80">
    <property type="entry name" value="Glycosidases"/>
    <property type="match status" value="1"/>
</dbReference>
<evidence type="ECO:0000259" key="11">
    <source>
        <dbReference type="PROSITE" id="PS50940"/>
    </source>
</evidence>
<feature type="signal peptide" evidence="10">
    <location>
        <begin position="1"/>
        <end position="27"/>
    </location>
</feature>
<dbReference type="InterPro" id="IPR029070">
    <property type="entry name" value="Chitinase_insertion_sf"/>
</dbReference>
<dbReference type="GO" id="GO:0005975">
    <property type="term" value="P:carbohydrate metabolic process"/>
    <property type="evidence" value="ECO:0007669"/>
    <property type="project" value="InterPro"/>
</dbReference>
<sequence length="624" mass="69016">MAVSPLTLALTAVLCIVLSWNVEFASGKVVVCYATNWPQYRPGQGKFAMSDIDPTKCTYMVFAFAKVVGNRLTNYEENDVGQNGQYMQFTRLKQRYPNTRTLLGVGGWTHGGDPFSAMASTPQSRSEFVRTTIDYLRRYNFDGLDLDWEYPKANDKQNLVLLLQELRQAFDAEAARGRSPLLLLMAVAAGLQNAVPAYDVPALNRYLDFISVMTYDYHGAWEDKTGLLAPLNSPPGDDLSMTISLNWWVNSGASKSKLLVGLALYGRAWTLANPGDTAIGSPTTGQGPIGRFTREAGVLSHYEICERLQTGRYTTVLDALGQTNYAYNVQEWITYEDTVSLADKVQFILSNDFAGAMVWSFDQDDFKGEFCRRGPYPLMSVIANGLLTAASRQPQPQPYTPPQLYNPTPIYPQPQPYNPSPIYPQPQPYNPSPIYPQPQPYNPSPIYPQPQPYPQPGVPISPHVITPEQIAQDSTLTTQCPPVPVPAQNLQPPFVAGQAFNCPAPNGKFADPASCDYYYFCLFQMPFRERCPMFSQFNPSRMDCECVASSDYLCPFRAGQPAQPAQPVQPVPPVPQPQQVPRPQPVQPVPQPQLVQPIQPAPQPVAAESAPESADPITVPQPAS</sequence>
<keyword evidence="7 8" id="KW-0326">Glycosidase</keyword>
<dbReference type="PROSITE" id="PS01095">
    <property type="entry name" value="GH18_1"/>
    <property type="match status" value="1"/>
</dbReference>
<evidence type="ECO:0000256" key="10">
    <source>
        <dbReference type="SAM" id="SignalP"/>
    </source>
</evidence>
<dbReference type="AlphaFoldDB" id="A0AAE0YH08"/>
<dbReference type="SUPFAM" id="SSF57625">
    <property type="entry name" value="Invertebrate chitin-binding proteins"/>
    <property type="match status" value="1"/>
</dbReference>
<evidence type="ECO:0008006" key="15">
    <source>
        <dbReference type="Google" id="ProtNLM"/>
    </source>
</evidence>
<evidence type="ECO:0000259" key="12">
    <source>
        <dbReference type="PROSITE" id="PS51910"/>
    </source>
</evidence>
<evidence type="ECO:0000256" key="8">
    <source>
        <dbReference type="RuleBase" id="RU000489"/>
    </source>
</evidence>
<accession>A0AAE0YH08</accession>
<evidence type="ECO:0000256" key="6">
    <source>
        <dbReference type="ARBA" id="ARBA00023180"/>
    </source>
</evidence>
<name>A0AAE0YH08_9GAST</name>
<dbReference type="InterPro" id="IPR002557">
    <property type="entry name" value="Chitin-bd_dom"/>
</dbReference>
<evidence type="ECO:0000313" key="13">
    <source>
        <dbReference type="EMBL" id="KAK3744519.1"/>
    </source>
</evidence>
<feature type="domain" description="GH18" evidence="12">
    <location>
        <begin position="28"/>
        <end position="389"/>
    </location>
</feature>
<evidence type="ECO:0000313" key="14">
    <source>
        <dbReference type="Proteomes" id="UP001283361"/>
    </source>
</evidence>
<evidence type="ECO:0000256" key="3">
    <source>
        <dbReference type="ARBA" id="ARBA00022729"/>
    </source>
</evidence>
<dbReference type="SMART" id="SM00636">
    <property type="entry name" value="Glyco_18"/>
    <property type="match status" value="1"/>
</dbReference>
<dbReference type="SUPFAM" id="SSF54556">
    <property type="entry name" value="Chitinase insertion domain"/>
    <property type="match status" value="1"/>
</dbReference>
<dbReference type="SUPFAM" id="SSF51445">
    <property type="entry name" value="(Trans)glycosidases"/>
    <property type="match status" value="1"/>
</dbReference>
<evidence type="ECO:0000256" key="5">
    <source>
        <dbReference type="ARBA" id="ARBA00023157"/>
    </source>
</evidence>